<gene>
    <name evidence="4" type="primary">Spout1</name>
</gene>
<dbReference type="GO" id="GO:0035198">
    <property type="term" value="F:miRNA binding"/>
    <property type="evidence" value="ECO:0007669"/>
    <property type="project" value="TreeGrafter"/>
</dbReference>
<feature type="compositionally biased region" description="Basic and acidic residues" evidence="2">
    <location>
        <begin position="15"/>
        <end position="69"/>
    </location>
</feature>
<dbReference type="CTD" id="51490"/>
<dbReference type="OrthoDB" id="10068565at2759"/>
<name>A0A6P6D8P5_OCTDE</name>
<dbReference type="GeneID" id="111812404"/>
<accession>A0A6P6D8P5</accession>
<dbReference type="PANTHER" id="PTHR12150:SF13">
    <property type="entry name" value="METHYLTRANSFERASE C9ORF114-RELATED"/>
    <property type="match status" value="1"/>
</dbReference>
<keyword evidence="4" id="KW-0808">Transferase</keyword>
<comment type="similarity">
    <text evidence="1">Belongs to the class IV-like SAM-binding methyltransferase superfamily.</text>
</comment>
<dbReference type="GO" id="GO:0000776">
    <property type="term" value="C:kinetochore"/>
    <property type="evidence" value="ECO:0007669"/>
    <property type="project" value="TreeGrafter"/>
</dbReference>
<evidence type="ECO:0000256" key="1">
    <source>
        <dbReference type="ARBA" id="ARBA00009841"/>
    </source>
</evidence>
<dbReference type="GO" id="GO:0072686">
    <property type="term" value="C:mitotic spindle"/>
    <property type="evidence" value="ECO:0007669"/>
    <property type="project" value="TreeGrafter"/>
</dbReference>
<dbReference type="GO" id="GO:0032259">
    <property type="term" value="P:methylation"/>
    <property type="evidence" value="ECO:0007669"/>
    <property type="project" value="UniProtKB-KW"/>
</dbReference>
<keyword evidence="3" id="KW-1185">Reference proteome</keyword>
<feature type="region of interest" description="Disordered" evidence="2">
    <location>
        <begin position="1"/>
        <end position="69"/>
    </location>
</feature>
<dbReference type="AlphaFoldDB" id="A0A6P6D8P5"/>
<dbReference type="InterPro" id="IPR003750">
    <property type="entry name" value="Put_MeTrfase-C9orf114-like"/>
</dbReference>
<dbReference type="InParanoid" id="A0A6P6D8P5"/>
<dbReference type="PANTHER" id="PTHR12150">
    <property type="entry name" value="CLASS IV SAM-BINDING METHYLTRANSFERASE-RELATED"/>
    <property type="match status" value="1"/>
</dbReference>
<dbReference type="RefSeq" id="XP_023556023.1">
    <property type="nucleotide sequence ID" value="XM_023700255.1"/>
</dbReference>
<organism evidence="3 4">
    <name type="scientific">Octodon degus</name>
    <name type="common">Degu</name>
    <name type="synonym">Sciurus degus</name>
    <dbReference type="NCBI Taxonomy" id="10160"/>
    <lineage>
        <taxon>Eukaryota</taxon>
        <taxon>Metazoa</taxon>
        <taxon>Chordata</taxon>
        <taxon>Craniata</taxon>
        <taxon>Vertebrata</taxon>
        <taxon>Euteleostomi</taxon>
        <taxon>Mammalia</taxon>
        <taxon>Eutheria</taxon>
        <taxon>Euarchontoglires</taxon>
        <taxon>Glires</taxon>
        <taxon>Rodentia</taxon>
        <taxon>Hystricomorpha</taxon>
        <taxon>Octodontidae</taxon>
        <taxon>Octodon</taxon>
    </lineage>
</organism>
<evidence type="ECO:0000313" key="3">
    <source>
        <dbReference type="Proteomes" id="UP000515203"/>
    </source>
</evidence>
<dbReference type="GO" id="GO:0051661">
    <property type="term" value="P:maintenance of centrosome location"/>
    <property type="evidence" value="ECO:0007669"/>
    <property type="project" value="TreeGrafter"/>
</dbReference>
<evidence type="ECO:0000313" key="4">
    <source>
        <dbReference type="RefSeq" id="XP_023556023.1"/>
    </source>
</evidence>
<dbReference type="Gene3D" id="3.40.1280.10">
    <property type="match status" value="1"/>
</dbReference>
<proteinExistence type="inferred from homology"/>
<protein>
    <submittedName>
        <fullName evidence="4">Methyltransferase C9orf114 homolog</fullName>
    </submittedName>
</protein>
<keyword evidence="4" id="KW-0489">Methyltransferase</keyword>
<dbReference type="GO" id="GO:0035196">
    <property type="term" value="P:miRNA processing"/>
    <property type="evidence" value="ECO:0007669"/>
    <property type="project" value="TreeGrafter"/>
</dbReference>
<dbReference type="InterPro" id="IPR029026">
    <property type="entry name" value="tRNA_m1G_MTases_N"/>
</dbReference>
<dbReference type="GO" id="GO:0031616">
    <property type="term" value="C:spindle pole centrosome"/>
    <property type="evidence" value="ECO:0007669"/>
    <property type="project" value="TreeGrafter"/>
</dbReference>
<dbReference type="Proteomes" id="UP000515203">
    <property type="component" value="Unplaced"/>
</dbReference>
<evidence type="ECO:0000256" key="2">
    <source>
        <dbReference type="SAM" id="MobiDB-lite"/>
    </source>
</evidence>
<dbReference type="GO" id="GO:0008168">
    <property type="term" value="F:methyltransferase activity"/>
    <property type="evidence" value="ECO:0007669"/>
    <property type="project" value="UniProtKB-KW"/>
</dbReference>
<sequence length="112" mass="12963">MAERGRKRPCGPGEHGQRVEWRKWKQQKKEEKKKWKDLKVTKKLERQRAQEEQAKRQKEEEEAAAQRKDLGRPYTLSVALPGSILDNAQSPELRTYLAALQPSLSQAGTRPT</sequence>
<reference evidence="4" key="1">
    <citation type="submission" date="2025-08" db="UniProtKB">
        <authorList>
            <consortium name="RefSeq"/>
        </authorList>
    </citation>
    <scope>IDENTIFICATION</scope>
</reference>